<organism evidence="4">
    <name type="scientific">marine sediment metagenome</name>
    <dbReference type="NCBI Taxonomy" id="412755"/>
    <lineage>
        <taxon>unclassified sequences</taxon>
        <taxon>metagenomes</taxon>
        <taxon>ecological metagenomes</taxon>
    </lineage>
</organism>
<feature type="domain" description="PurM-like N-terminal" evidence="2">
    <location>
        <begin position="39"/>
        <end position="147"/>
    </location>
</feature>
<dbReference type="EMBL" id="LAZR01009716">
    <property type="protein sequence ID" value="KKM70987.1"/>
    <property type="molecule type" value="Genomic_DNA"/>
</dbReference>
<dbReference type="Gene3D" id="3.90.650.10">
    <property type="entry name" value="PurM-like C-terminal domain"/>
    <property type="match status" value="1"/>
</dbReference>
<dbReference type="InterPro" id="IPR016188">
    <property type="entry name" value="PurM-like_N"/>
</dbReference>
<dbReference type="PANTHER" id="PTHR30303:SF4">
    <property type="entry name" value="HYDROGENASE EXPRESSION_FORMATION PROTEIN HYPE"/>
    <property type="match status" value="1"/>
</dbReference>
<protein>
    <recommendedName>
        <fullName evidence="5">PurM-like N-terminal domain-containing protein</fullName>
    </recommendedName>
</protein>
<feature type="domain" description="PurM-like C-terminal" evidence="3">
    <location>
        <begin position="160"/>
        <end position="317"/>
    </location>
</feature>
<dbReference type="InterPro" id="IPR036921">
    <property type="entry name" value="PurM-like_N_sf"/>
</dbReference>
<dbReference type="AlphaFoldDB" id="A0A0F9MPA1"/>
<gene>
    <name evidence="4" type="ORF">LCGC14_1435180</name>
</gene>
<dbReference type="Pfam" id="PF00586">
    <property type="entry name" value="AIRS"/>
    <property type="match status" value="1"/>
</dbReference>
<reference evidence="4" key="1">
    <citation type="journal article" date="2015" name="Nature">
        <title>Complex archaea that bridge the gap between prokaryotes and eukaryotes.</title>
        <authorList>
            <person name="Spang A."/>
            <person name="Saw J.H."/>
            <person name="Jorgensen S.L."/>
            <person name="Zaremba-Niedzwiedzka K."/>
            <person name="Martijn J."/>
            <person name="Lind A.E."/>
            <person name="van Eijk R."/>
            <person name="Schleper C."/>
            <person name="Guy L."/>
            <person name="Ettema T.J."/>
        </authorList>
    </citation>
    <scope>NUCLEOTIDE SEQUENCE</scope>
</reference>
<evidence type="ECO:0000259" key="2">
    <source>
        <dbReference type="Pfam" id="PF00586"/>
    </source>
</evidence>
<dbReference type="PIRSF" id="PIRSF005644">
    <property type="entry name" value="Hdrgns_mtr_HypE"/>
    <property type="match status" value="1"/>
</dbReference>
<proteinExistence type="inferred from homology"/>
<dbReference type="Gene3D" id="3.30.1330.10">
    <property type="entry name" value="PurM-like, N-terminal domain"/>
    <property type="match status" value="1"/>
</dbReference>
<dbReference type="Pfam" id="PF02769">
    <property type="entry name" value="AIRS_C"/>
    <property type="match status" value="1"/>
</dbReference>
<dbReference type="InterPro" id="IPR010918">
    <property type="entry name" value="PurM-like_C_dom"/>
</dbReference>
<dbReference type="InterPro" id="IPR011854">
    <property type="entry name" value="HypE"/>
</dbReference>
<dbReference type="PANTHER" id="PTHR30303">
    <property type="entry name" value="HYDROGENASE ISOENZYMES FORMATION PROTEIN HYPE"/>
    <property type="match status" value="1"/>
</dbReference>
<dbReference type="SUPFAM" id="SSF55326">
    <property type="entry name" value="PurM N-terminal domain-like"/>
    <property type="match status" value="1"/>
</dbReference>
<accession>A0A0F9MPA1</accession>
<evidence type="ECO:0000313" key="4">
    <source>
        <dbReference type="EMBL" id="KKM70987.1"/>
    </source>
</evidence>
<dbReference type="GO" id="GO:0051604">
    <property type="term" value="P:protein maturation"/>
    <property type="evidence" value="ECO:0007669"/>
    <property type="project" value="TreeGrafter"/>
</dbReference>
<evidence type="ECO:0000256" key="1">
    <source>
        <dbReference type="ARBA" id="ARBA00006243"/>
    </source>
</evidence>
<dbReference type="InterPro" id="IPR036676">
    <property type="entry name" value="PurM-like_C_sf"/>
</dbReference>
<sequence length="344" mass="38071">MRSNTKKFVLGKLKHDYLDRLISDIEIDDERVILGSKIGEDAAVIDIPGDNYLVAKTDPITFATDEIGYYVVNVNVNDLVCTGAKPKWFQSTILLPEKSTTSELIEKIFKNIHTTCKSMGITVIGGHTEITSKFDRPIVIGTILGEVEKEKLVLTSGATPGDALILTKGIFIEGTSIIGREKEKLLFESGMDYDFIQKCQNYLFNPGISVYKEALLANEKFEINSMHDPTEGGLYTGIAEMAIASNTGVIIESEMINKSLLPEALELSKIFDLNPMGTISSGSLLIAIKNDKFQDLIDLLRSNNISAERIGLFVKKKNGLKLKDKNGYLTPLNYSETDEITKIF</sequence>
<dbReference type="SUPFAM" id="SSF56042">
    <property type="entry name" value="PurM C-terminal domain-like"/>
    <property type="match status" value="1"/>
</dbReference>
<evidence type="ECO:0000259" key="3">
    <source>
        <dbReference type="Pfam" id="PF02769"/>
    </source>
</evidence>
<comment type="similarity">
    <text evidence="1">Belongs to the HypE family.</text>
</comment>
<name>A0A0F9MPA1_9ZZZZ</name>
<comment type="caution">
    <text evidence="4">The sequence shown here is derived from an EMBL/GenBank/DDBJ whole genome shotgun (WGS) entry which is preliminary data.</text>
</comment>
<evidence type="ECO:0008006" key="5">
    <source>
        <dbReference type="Google" id="ProtNLM"/>
    </source>
</evidence>